<accession>A0ABT9XKK4</accession>
<dbReference type="Proteomes" id="UP001232973">
    <property type="component" value="Unassembled WGS sequence"/>
</dbReference>
<name>A0ABT9XKK4_9BACL</name>
<reference evidence="1 2" key="1">
    <citation type="submission" date="2023-07" db="EMBL/GenBank/DDBJ databases">
        <title>Genomic Encyclopedia of Type Strains, Phase IV (KMG-IV): sequencing the most valuable type-strain genomes for metagenomic binning, comparative biology and taxonomic classification.</title>
        <authorList>
            <person name="Goeker M."/>
        </authorList>
    </citation>
    <scope>NUCLEOTIDE SEQUENCE [LARGE SCALE GENOMIC DNA]</scope>
    <source>
        <strain evidence="1 2">DSM 4006</strain>
    </source>
</reference>
<protein>
    <submittedName>
        <fullName evidence="1">Uncharacterized protein</fullName>
    </submittedName>
</protein>
<organism evidence="1 2">
    <name type="scientific">Alicyclobacillus cycloheptanicus</name>
    <dbReference type="NCBI Taxonomy" id="1457"/>
    <lineage>
        <taxon>Bacteria</taxon>
        <taxon>Bacillati</taxon>
        <taxon>Bacillota</taxon>
        <taxon>Bacilli</taxon>
        <taxon>Bacillales</taxon>
        <taxon>Alicyclobacillaceae</taxon>
        <taxon>Alicyclobacillus</taxon>
    </lineage>
</organism>
<sequence length="44" mass="4845">MEDLLIAGMIDPKLDGSLEMKGLPKDKLETSLGKFIRKLNKASV</sequence>
<keyword evidence="2" id="KW-1185">Reference proteome</keyword>
<dbReference type="EMBL" id="JAUSTP010000016">
    <property type="protein sequence ID" value="MDQ0190276.1"/>
    <property type="molecule type" value="Genomic_DNA"/>
</dbReference>
<evidence type="ECO:0000313" key="2">
    <source>
        <dbReference type="Proteomes" id="UP001232973"/>
    </source>
</evidence>
<evidence type="ECO:0000313" key="1">
    <source>
        <dbReference type="EMBL" id="MDQ0190276.1"/>
    </source>
</evidence>
<gene>
    <name evidence="1" type="ORF">J2S03_002140</name>
</gene>
<dbReference type="RefSeq" id="WP_307016342.1">
    <property type="nucleotide sequence ID" value="NZ_JAUANV010000017.1"/>
</dbReference>
<proteinExistence type="predicted"/>
<comment type="caution">
    <text evidence="1">The sequence shown here is derived from an EMBL/GenBank/DDBJ whole genome shotgun (WGS) entry which is preliminary data.</text>
</comment>